<evidence type="ECO:0000313" key="9">
    <source>
        <dbReference type="Proteomes" id="UP000193922"/>
    </source>
</evidence>
<dbReference type="InterPro" id="IPR033010">
    <property type="entry name" value="Cdc20/Fizzy"/>
</dbReference>
<dbReference type="PANTHER" id="PTHR19918:SF1">
    <property type="entry name" value="FIZZY-RELATED PROTEIN HOMOLOG"/>
    <property type="match status" value="1"/>
</dbReference>
<dbReference type="Proteomes" id="UP000193922">
    <property type="component" value="Unassembled WGS sequence"/>
</dbReference>
<dbReference type="GO" id="GO:0005680">
    <property type="term" value="C:anaphase-promoting complex"/>
    <property type="evidence" value="ECO:0007669"/>
    <property type="project" value="TreeGrafter"/>
</dbReference>
<evidence type="ECO:0000256" key="3">
    <source>
        <dbReference type="ARBA" id="ARBA00022737"/>
    </source>
</evidence>
<dbReference type="GO" id="GO:1905786">
    <property type="term" value="P:positive regulation of anaphase-promoting complex-dependent catabolic process"/>
    <property type="evidence" value="ECO:0007669"/>
    <property type="project" value="TreeGrafter"/>
</dbReference>
<keyword evidence="4" id="KW-0131">Cell cycle</keyword>
<dbReference type="OrthoDB" id="10263272at2759"/>
<evidence type="ECO:0000313" key="8">
    <source>
        <dbReference type="EMBL" id="ORX74693.1"/>
    </source>
</evidence>
<dbReference type="PROSITE" id="PS50082">
    <property type="entry name" value="WD_REPEATS_2"/>
    <property type="match status" value="4"/>
</dbReference>
<feature type="region of interest" description="Disordered" evidence="6">
    <location>
        <begin position="1"/>
        <end position="36"/>
    </location>
</feature>
<feature type="repeat" description="WD" evidence="5">
    <location>
        <begin position="258"/>
        <end position="299"/>
    </location>
</feature>
<evidence type="ECO:0000256" key="2">
    <source>
        <dbReference type="ARBA" id="ARBA00022574"/>
    </source>
</evidence>
<dbReference type="CDD" id="cd00200">
    <property type="entry name" value="WD40"/>
    <property type="match status" value="1"/>
</dbReference>
<keyword evidence="2 5" id="KW-0853">WD repeat</keyword>
<dbReference type="InterPro" id="IPR036322">
    <property type="entry name" value="WD40_repeat_dom_sf"/>
</dbReference>
<feature type="repeat" description="WD" evidence="5">
    <location>
        <begin position="342"/>
        <end position="377"/>
    </location>
</feature>
<dbReference type="PROSITE" id="PS50294">
    <property type="entry name" value="WD_REPEATS_REGION"/>
    <property type="match status" value="2"/>
</dbReference>
<evidence type="ECO:0000256" key="1">
    <source>
        <dbReference type="ARBA" id="ARBA00006445"/>
    </source>
</evidence>
<comment type="caution">
    <text evidence="8">The sequence shown here is derived from an EMBL/GenBank/DDBJ whole genome shotgun (WGS) entry which is preliminary data.</text>
</comment>
<feature type="region of interest" description="Disordered" evidence="6">
    <location>
        <begin position="122"/>
        <end position="160"/>
    </location>
</feature>
<dbReference type="GO" id="GO:0031145">
    <property type="term" value="P:anaphase-promoting complex-dependent catabolic process"/>
    <property type="evidence" value="ECO:0007669"/>
    <property type="project" value="TreeGrafter"/>
</dbReference>
<dbReference type="SUPFAM" id="SSF50978">
    <property type="entry name" value="WD40 repeat-like"/>
    <property type="match status" value="1"/>
</dbReference>
<feature type="repeat" description="WD" evidence="5">
    <location>
        <begin position="405"/>
        <end position="449"/>
    </location>
</feature>
<dbReference type="GO" id="GO:1990757">
    <property type="term" value="F:ubiquitin ligase activator activity"/>
    <property type="evidence" value="ECO:0007669"/>
    <property type="project" value="TreeGrafter"/>
</dbReference>
<dbReference type="SMART" id="SM00320">
    <property type="entry name" value="WD40"/>
    <property type="match status" value="6"/>
</dbReference>
<dbReference type="Pfam" id="PF24807">
    <property type="entry name" value="WD40_CDC20-Fz"/>
    <property type="match status" value="1"/>
</dbReference>
<evidence type="ECO:0000259" key="7">
    <source>
        <dbReference type="Pfam" id="PF24807"/>
    </source>
</evidence>
<proteinExistence type="inferred from homology"/>
<protein>
    <submittedName>
        <fullName evidence="8">WD40 repeat-like protein</fullName>
    </submittedName>
</protein>
<accession>A0A1Y1WMF7</accession>
<dbReference type="PANTHER" id="PTHR19918">
    <property type="entry name" value="CELL DIVISION CYCLE 20 CDC20 FIZZY -RELATED"/>
    <property type="match status" value="1"/>
</dbReference>
<keyword evidence="9" id="KW-1185">Reference proteome</keyword>
<dbReference type="AlphaFoldDB" id="A0A1Y1WMF7"/>
<sequence length="555" mass="61387">MARRREAEQQQQQLQEPTPPLLPNHSSSPTSRYVRRSPQFNYDRFIPTRANEAADYIGLVRASSPTIAGSGLLLEQRIATDTANRTYDAMLRSELLNDHTPIANAPKPKSPITRRALRAQLPPTSPQLPSLAMPWSSSQAGSSRPNTPPASPGHSPVFAYKSPRRTLSKSGRTMLDRASPVHEAYQMSPVKPETRRMLKPQPAVRRLPRDPIKVLDAPGISDDYYLNLLDWSIKDKVAVALGSAVFLWDARTSHVRELFDSDDQITSVKWAERGRHLAIGTNSGTVQIWDTERSVKIRDFAGHTRRVGSLDWNSTTISSGSRDKRIINRDTRMRQAAVVSTYYGHMQEVCGLRWSPDKTQLASGGNDNQLLIWDIRSTPLNALMHVDEPEIAPGARMFRRPLFRLTHHTAAVKALAWSPTRRGLLASGGGSGDKTIRFWDSTTGRQVSCTDSGSQVCNLSWARDGSELVSSHGFSQNHVVVWDYPAMKPVGVLRGHTGRVLYMAHSPDGQTVVTAAPDETLRFWNVFPKPVLPNAGLALLGASASGLMLDLAPVR</sequence>
<keyword evidence="3" id="KW-0677">Repeat</keyword>
<gene>
    <name evidence="8" type="ORF">DL89DRAFT_264505</name>
</gene>
<feature type="repeat" description="WD" evidence="5">
    <location>
        <begin position="493"/>
        <end position="526"/>
    </location>
</feature>
<dbReference type="GO" id="GO:0010997">
    <property type="term" value="F:anaphase-promoting complex binding"/>
    <property type="evidence" value="ECO:0007669"/>
    <property type="project" value="InterPro"/>
</dbReference>
<name>A0A1Y1WMF7_9FUNG</name>
<dbReference type="InterPro" id="IPR019775">
    <property type="entry name" value="WD40_repeat_CS"/>
</dbReference>
<evidence type="ECO:0000256" key="4">
    <source>
        <dbReference type="ARBA" id="ARBA00023306"/>
    </source>
</evidence>
<dbReference type="GeneID" id="63802925"/>
<dbReference type="RefSeq" id="XP_040747904.1">
    <property type="nucleotide sequence ID" value="XM_040886277.1"/>
</dbReference>
<dbReference type="Gene3D" id="2.130.10.10">
    <property type="entry name" value="YVTN repeat-like/Quinoprotein amine dehydrogenase"/>
    <property type="match status" value="1"/>
</dbReference>
<feature type="compositionally biased region" description="Polar residues" evidence="6">
    <location>
        <begin position="135"/>
        <end position="145"/>
    </location>
</feature>
<dbReference type="PROSITE" id="PS00678">
    <property type="entry name" value="WD_REPEATS_1"/>
    <property type="match status" value="3"/>
</dbReference>
<feature type="domain" description="CDC20/Fizzy WD40" evidence="7">
    <location>
        <begin position="215"/>
        <end position="524"/>
    </location>
</feature>
<dbReference type="InterPro" id="IPR056150">
    <property type="entry name" value="WD40_CDC20-Fz"/>
</dbReference>
<organism evidence="8 9">
    <name type="scientific">Linderina pennispora</name>
    <dbReference type="NCBI Taxonomy" id="61395"/>
    <lineage>
        <taxon>Eukaryota</taxon>
        <taxon>Fungi</taxon>
        <taxon>Fungi incertae sedis</taxon>
        <taxon>Zoopagomycota</taxon>
        <taxon>Kickxellomycotina</taxon>
        <taxon>Kickxellomycetes</taxon>
        <taxon>Kickxellales</taxon>
        <taxon>Kickxellaceae</taxon>
        <taxon>Linderina</taxon>
    </lineage>
</organism>
<dbReference type="InterPro" id="IPR001680">
    <property type="entry name" value="WD40_rpt"/>
</dbReference>
<dbReference type="InterPro" id="IPR015943">
    <property type="entry name" value="WD40/YVTN_repeat-like_dom_sf"/>
</dbReference>
<comment type="similarity">
    <text evidence="1">Belongs to the WD repeat CDC20/Fizzy family.</text>
</comment>
<dbReference type="STRING" id="61395.A0A1Y1WMF7"/>
<reference evidence="8 9" key="1">
    <citation type="submission" date="2016-07" db="EMBL/GenBank/DDBJ databases">
        <title>Pervasive Adenine N6-methylation of Active Genes in Fungi.</title>
        <authorList>
            <consortium name="DOE Joint Genome Institute"/>
            <person name="Mondo S.J."/>
            <person name="Dannebaum R.O."/>
            <person name="Kuo R.C."/>
            <person name="Labutti K."/>
            <person name="Haridas S."/>
            <person name="Kuo A."/>
            <person name="Salamov A."/>
            <person name="Ahrendt S.R."/>
            <person name="Lipzen A."/>
            <person name="Sullivan W."/>
            <person name="Andreopoulos W.B."/>
            <person name="Clum A."/>
            <person name="Lindquist E."/>
            <person name="Daum C."/>
            <person name="Ramamoorthy G.K."/>
            <person name="Gryganskyi A."/>
            <person name="Culley D."/>
            <person name="Magnuson J.K."/>
            <person name="James T.Y."/>
            <person name="O'Malley M.A."/>
            <person name="Stajich J.E."/>
            <person name="Spatafora J.W."/>
            <person name="Visel A."/>
            <person name="Grigoriev I.V."/>
        </authorList>
    </citation>
    <scope>NUCLEOTIDE SEQUENCE [LARGE SCALE GENOMIC DNA]</scope>
    <source>
        <strain evidence="8 9">ATCC 12442</strain>
    </source>
</reference>
<evidence type="ECO:0000256" key="5">
    <source>
        <dbReference type="PROSITE-ProRule" id="PRU00221"/>
    </source>
</evidence>
<dbReference type="EMBL" id="MCFD01000001">
    <property type="protein sequence ID" value="ORX74693.1"/>
    <property type="molecule type" value="Genomic_DNA"/>
</dbReference>
<evidence type="ECO:0000256" key="6">
    <source>
        <dbReference type="SAM" id="MobiDB-lite"/>
    </source>
</evidence>